<gene>
    <name evidence="9" type="ORF">LTR62_008428</name>
</gene>
<dbReference type="AlphaFoldDB" id="A0AAN7T9X1"/>
<accession>A0AAN7T9X1</accession>
<protein>
    <recommendedName>
        <fullName evidence="11">Pre-mRNA-splicing factor SPF27</fullName>
    </recommendedName>
</protein>
<keyword evidence="3" id="KW-0507">mRNA processing</keyword>
<dbReference type="GO" id="GO:0071013">
    <property type="term" value="C:catalytic step 2 spliceosome"/>
    <property type="evidence" value="ECO:0007669"/>
    <property type="project" value="TreeGrafter"/>
</dbReference>
<comment type="similarity">
    <text evidence="2">Belongs to the SPF27 family.</text>
</comment>
<evidence type="ECO:0000256" key="1">
    <source>
        <dbReference type="ARBA" id="ARBA00004123"/>
    </source>
</evidence>
<keyword evidence="7" id="KW-0175">Coiled coil</keyword>
<name>A0AAN7T9X1_9PEZI</name>
<keyword evidence="4" id="KW-0747">Spliceosome</keyword>
<dbReference type="GO" id="GO:0000974">
    <property type="term" value="C:Prp19 complex"/>
    <property type="evidence" value="ECO:0007669"/>
    <property type="project" value="TreeGrafter"/>
</dbReference>
<organism evidence="9 10">
    <name type="scientific">Meristemomyces frigidus</name>
    <dbReference type="NCBI Taxonomy" id="1508187"/>
    <lineage>
        <taxon>Eukaryota</taxon>
        <taxon>Fungi</taxon>
        <taxon>Dikarya</taxon>
        <taxon>Ascomycota</taxon>
        <taxon>Pezizomycotina</taxon>
        <taxon>Dothideomycetes</taxon>
        <taxon>Dothideomycetidae</taxon>
        <taxon>Mycosphaerellales</taxon>
        <taxon>Teratosphaeriaceae</taxon>
        <taxon>Meristemomyces</taxon>
    </lineage>
</organism>
<comment type="caution">
    <text evidence="9">The sequence shown here is derived from an EMBL/GenBank/DDBJ whole genome shotgun (WGS) entry which is preliminary data.</text>
</comment>
<sequence length="175" mass="19070">MSEDTSELHPMIPAMREAKFSDLIESEHARLASGASKDPSTGIDMTRYDAPEAPTTGSFTQSWSSTLEQAYTSAEYLRGRKINLGLLEAYGKNAWLVCNSQLEDELASLEKDLEAMKNEVEATEQARQAVQANAAGEMGSLGESWRVGIGRMIEAQAAGAGLRGEILERKRMAAR</sequence>
<evidence type="ECO:0000256" key="8">
    <source>
        <dbReference type="SAM" id="MobiDB-lite"/>
    </source>
</evidence>
<dbReference type="GO" id="GO:0008380">
    <property type="term" value="P:RNA splicing"/>
    <property type="evidence" value="ECO:0007669"/>
    <property type="project" value="UniProtKB-KW"/>
</dbReference>
<comment type="subcellular location">
    <subcellularLocation>
        <location evidence="1">Nucleus</location>
    </subcellularLocation>
</comment>
<dbReference type="EMBL" id="JAVRRL010000089">
    <property type="protein sequence ID" value="KAK5108332.1"/>
    <property type="molecule type" value="Genomic_DNA"/>
</dbReference>
<keyword evidence="5" id="KW-0508">mRNA splicing</keyword>
<dbReference type="PANTHER" id="PTHR13296:SF0">
    <property type="entry name" value="PRE-MRNA-SPLICING FACTOR SPF27"/>
    <property type="match status" value="1"/>
</dbReference>
<dbReference type="Proteomes" id="UP001310890">
    <property type="component" value="Unassembled WGS sequence"/>
</dbReference>
<evidence type="ECO:0000256" key="4">
    <source>
        <dbReference type="ARBA" id="ARBA00022728"/>
    </source>
</evidence>
<evidence type="ECO:0000313" key="9">
    <source>
        <dbReference type="EMBL" id="KAK5108332.1"/>
    </source>
</evidence>
<reference evidence="9" key="1">
    <citation type="submission" date="2023-08" db="EMBL/GenBank/DDBJ databases">
        <title>Black Yeasts Isolated from many extreme environments.</title>
        <authorList>
            <person name="Coleine C."/>
            <person name="Stajich J.E."/>
            <person name="Selbmann L."/>
        </authorList>
    </citation>
    <scope>NUCLEOTIDE SEQUENCE</scope>
    <source>
        <strain evidence="9">CCFEE 5401</strain>
    </source>
</reference>
<evidence type="ECO:0008006" key="11">
    <source>
        <dbReference type="Google" id="ProtNLM"/>
    </source>
</evidence>
<evidence type="ECO:0000256" key="3">
    <source>
        <dbReference type="ARBA" id="ARBA00022664"/>
    </source>
</evidence>
<dbReference type="InterPro" id="IPR008409">
    <property type="entry name" value="SPF27"/>
</dbReference>
<evidence type="ECO:0000256" key="6">
    <source>
        <dbReference type="ARBA" id="ARBA00023242"/>
    </source>
</evidence>
<dbReference type="GO" id="GO:0071011">
    <property type="term" value="C:precatalytic spliceosome"/>
    <property type="evidence" value="ECO:0007669"/>
    <property type="project" value="TreeGrafter"/>
</dbReference>
<dbReference type="PANTHER" id="PTHR13296">
    <property type="entry name" value="BCAS2 PROTEIN"/>
    <property type="match status" value="1"/>
</dbReference>
<feature type="coiled-coil region" evidence="7">
    <location>
        <begin position="99"/>
        <end position="133"/>
    </location>
</feature>
<proteinExistence type="inferred from homology"/>
<evidence type="ECO:0000256" key="5">
    <source>
        <dbReference type="ARBA" id="ARBA00023187"/>
    </source>
</evidence>
<evidence type="ECO:0000256" key="2">
    <source>
        <dbReference type="ARBA" id="ARBA00010788"/>
    </source>
</evidence>
<dbReference type="GO" id="GO:0006397">
    <property type="term" value="P:mRNA processing"/>
    <property type="evidence" value="ECO:0007669"/>
    <property type="project" value="UniProtKB-KW"/>
</dbReference>
<keyword evidence="6" id="KW-0539">Nucleus</keyword>
<evidence type="ECO:0000313" key="10">
    <source>
        <dbReference type="Proteomes" id="UP001310890"/>
    </source>
</evidence>
<feature type="region of interest" description="Disordered" evidence="8">
    <location>
        <begin position="30"/>
        <end position="60"/>
    </location>
</feature>
<evidence type="ECO:0000256" key="7">
    <source>
        <dbReference type="SAM" id="Coils"/>
    </source>
</evidence>
<dbReference type="Pfam" id="PF05700">
    <property type="entry name" value="BCAS2"/>
    <property type="match status" value="1"/>
</dbReference>